<evidence type="ECO:0000313" key="6">
    <source>
        <dbReference type="EMBL" id="POA98078.1"/>
    </source>
</evidence>
<dbReference type="PIRSF" id="PIRSF031982">
    <property type="entry name" value="UCP031982_abhydr"/>
    <property type="match status" value="1"/>
</dbReference>
<keyword evidence="2" id="KW-0442">Lipid degradation</keyword>
<reference evidence="6 7" key="1">
    <citation type="submission" date="2018-01" db="EMBL/GenBank/DDBJ databases">
        <title>Genomic Sequence of Chromobacterium MWU13-2610 from wild cranberry bogs within the Cape Cod National Seashore.</title>
        <authorList>
            <person name="O'Hara-Hanley K."/>
            <person name="Soby S."/>
            <person name="Harrison A."/>
        </authorList>
    </citation>
    <scope>NUCLEOTIDE SEQUENCE [LARGE SCALE GENOMIC DNA]</scope>
    <source>
        <strain evidence="6 7">MWU13-2610</strain>
    </source>
</reference>
<dbReference type="GO" id="GO:0006508">
    <property type="term" value="P:proteolysis"/>
    <property type="evidence" value="ECO:0007669"/>
    <property type="project" value="InterPro"/>
</dbReference>
<keyword evidence="7" id="KW-1185">Reference proteome</keyword>
<evidence type="ECO:0000256" key="2">
    <source>
        <dbReference type="ARBA" id="ARBA00022963"/>
    </source>
</evidence>
<evidence type="ECO:0000256" key="1">
    <source>
        <dbReference type="ARBA" id="ARBA00022801"/>
    </source>
</evidence>
<proteinExistence type="predicted"/>
<dbReference type="SUPFAM" id="SSF53474">
    <property type="entry name" value="alpha/beta-Hydrolases"/>
    <property type="match status" value="1"/>
</dbReference>
<accession>A0A2K4MLY8</accession>
<organism evidence="6 7">
    <name type="scientific">Chromobacterium sinusclupearum</name>
    <dbReference type="NCBI Taxonomy" id="2077146"/>
    <lineage>
        <taxon>Bacteria</taxon>
        <taxon>Pseudomonadati</taxon>
        <taxon>Pseudomonadota</taxon>
        <taxon>Betaproteobacteria</taxon>
        <taxon>Neisseriales</taxon>
        <taxon>Chromobacteriaceae</taxon>
        <taxon>Chromobacterium</taxon>
    </lineage>
</organism>
<dbReference type="GO" id="GO:0016042">
    <property type="term" value="P:lipid catabolic process"/>
    <property type="evidence" value="ECO:0007669"/>
    <property type="project" value="UniProtKB-KW"/>
</dbReference>
<dbReference type="InterPro" id="IPR001375">
    <property type="entry name" value="Peptidase_S9_cat"/>
</dbReference>
<protein>
    <submittedName>
        <fullName evidence="6">Dienelactone hydrolase</fullName>
    </submittedName>
</protein>
<evidence type="ECO:0000313" key="7">
    <source>
        <dbReference type="Proteomes" id="UP000236416"/>
    </source>
</evidence>
<dbReference type="PANTHER" id="PTHR10272">
    <property type="entry name" value="PLATELET-ACTIVATING FACTOR ACETYLHYDROLASE"/>
    <property type="match status" value="1"/>
</dbReference>
<dbReference type="Proteomes" id="UP000236416">
    <property type="component" value="Unassembled WGS sequence"/>
</dbReference>
<keyword evidence="4" id="KW-0732">Signal</keyword>
<comment type="caution">
    <text evidence="6">The sequence shown here is derived from an EMBL/GenBank/DDBJ whole genome shotgun (WGS) entry which is preliminary data.</text>
</comment>
<name>A0A2K4MLY8_9NEIS</name>
<feature type="chain" id="PRO_5014464511" evidence="4">
    <location>
        <begin position="25"/>
        <end position="323"/>
    </location>
</feature>
<feature type="signal peptide" evidence="4">
    <location>
        <begin position="1"/>
        <end position="24"/>
    </location>
</feature>
<dbReference type="Gene3D" id="3.40.50.1820">
    <property type="entry name" value="alpha/beta hydrolase"/>
    <property type="match status" value="1"/>
</dbReference>
<keyword evidence="1 6" id="KW-0378">Hydrolase</keyword>
<keyword evidence="3" id="KW-0443">Lipid metabolism</keyword>
<dbReference type="PANTHER" id="PTHR10272:SF0">
    <property type="entry name" value="PLATELET-ACTIVATING FACTOR ACETYLHYDROLASE"/>
    <property type="match status" value="1"/>
</dbReference>
<sequence>MRLTKIMHVAIGMLFACCASFTLAAGLRLVDIPATKTIPALKAAIWSPCSKQPESSQVAAFMVSASRNCPLDVDKLPLIVISHGFTGSMYGHHDSAEALADNGFLVVSLNHTGDSGMSMKYPWDMLAFERRPIEIKRVIDYMLGEATEASQIDSSRIGVMGFSRGGFTSLVIAGGEPDFAGSEVRCKIDRPLCRQLEQEARGTRQWVRDDRVKAAAALDPLNAFPNAANLAGIKIPVFLWISEKGGDGVEPDTEAKLHKLLPTLRDYKVVQNAGHFAFLAPCAEALVKEEPEICQDAPGFDRTAFHHDLNASLVAFFRTALTP</sequence>
<gene>
    <name evidence="6" type="ORF">C2134_13740</name>
</gene>
<dbReference type="InterPro" id="IPR029058">
    <property type="entry name" value="AB_hydrolase_fold"/>
</dbReference>
<dbReference type="EMBL" id="PPTF01000065">
    <property type="protein sequence ID" value="POA98078.1"/>
    <property type="molecule type" value="Genomic_DNA"/>
</dbReference>
<evidence type="ECO:0000259" key="5">
    <source>
        <dbReference type="Pfam" id="PF00326"/>
    </source>
</evidence>
<evidence type="ECO:0000256" key="3">
    <source>
        <dbReference type="ARBA" id="ARBA00023098"/>
    </source>
</evidence>
<dbReference type="PROSITE" id="PS51257">
    <property type="entry name" value="PROKAR_LIPOPROTEIN"/>
    <property type="match status" value="1"/>
</dbReference>
<evidence type="ECO:0000256" key="4">
    <source>
        <dbReference type="SAM" id="SignalP"/>
    </source>
</evidence>
<dbReference type="InterPro" id="IPR016986">
    <property type="entry name" value="UCP031982_abhydr"/>
</dbReference>
<dbReference type="Pfam" id="PF00326">
    <property type="entry name" value="Peptidase_S9"/>
    <property type="match status" value="1"/>
</dbReference>
<dbReference type="GO" id="GO:0008236">
    <property type="term" value="F:serine-type peptidase activity"/>
    <property type="evidence" value="ECO:0007669"/>
    <property type="project" value="InterPro"/>
</dbReference>
<feature type="domain" description="Peptidase S9 prolyl oligopeptidase catalytic" evidence="5">
    <location>
        <begin position="97"/>
        <end position="178"/>
    </location>
</feature>
<dbReference type="RefSeq" id="WP_103320746.1">
    <property type="nucleotide sequence ID" value="NZ_PPTF01000065.1"/>
</dbReference>
<dbReference type="GO" id="GO:0003847">
    <property type="term" value="F:1-alkyl-2-acetylglycerophosphocholine esterase activity"/>
    <property type="evidence" value="ECO:0007669"/>
    <property type="project" value="TreeGrafter"/>
</dbReference>
<dbReference type="AlphaFoldDB" id="A0A2K4MLY8"/>